<organism evidence="2 3">
    <name type="scientific">Aspergillus neoniger (strain CBS 115656)</name>
    <dbReference type="NCBI Taxonomy" id="1448310"/>
    <lineage>
        <taxon>Eukaryota</taxon>
        <taxon>Fungi</taxon>
        <taxon>Dikarya</taxon>
        <taxon>Ascomycota</taxon>
        <taxon>Pezizomycotina</taxon>
        <taxon>Eurotiomycetes</taxon>
        <taxon>Eurotiomycetidae</taxon>
        <taxon>Eurotiales</taxon>
        <taxon>Aspergillaceae</taxon>
        <taxon>Aspergillus</taxon>
        <taxon>Aspergillus subgen. Circumdati</taxon>
    </lineage>
</organism>
<proteinExistence type="predicted"/>
<dbReference type="AlphaFoldDB" id="A0A318ZC77"/>
<evidence type="ECO:0000313" key="3">
    <source>
        <dbReference type="Proteomes" id="UP000247647"/>
    </source>
</evidence>
<dbReference type="GeneID" id="37131864"/>
<keyword evidence="1" id="KW-0812">Transmembrane</keyword>
<protein>
    <submittedName>
        <fullName evidence="2">Uncharacterized protein</fullName>
    </submittedName>
</protein>
<accession>A0A318ZC77</accession>
<keyword evidence="1" id="KW-1133">Transmembrane helix</keyword>
<gene>
    <name evidence="2" type="ORF">BO87DRAFT_58916</name>
</gene>
<evidence type="ECO:0000256" key="1">
    <source>
        <dbReference type="SAM" id="Phobius"/>
    </source>
</evidence>
<name>A0A318ZC77_ASPNB</name>
<feature type="transmembrane region" description="Helical" evidence="1">
    <location>
        <begin position="37"/>
        <end position="56"/>
    </location>
</feature>
<feature type="transmembrane region" description="Helical" evidence="1">
    <location>
        <begin position="12"/>
        <end position="30"/>
    </location>
</feature>
<dbReference type="RefSeq" id="XP_025479390.1">
    <property type="nucleotide sequence ID" value="XM_025629408.1"/>
</dbReference>
<dbReference type="Proteomes" id="UP000247647">
    <property type="component" value="Unassembled WGS sequence"/>
</dbReference>
<keyword evidence="3" id="KW-1185">Reference proteome</keyword>
<keyword evidence="1" id="KW-0472">Membrane</keyword>
<evidence type="ECO:0000313" key="2">
    <source>
        <dbReference type="EMBL" id="PYH33912.1"/>
    </source>
</evidence>
<reference evidence="2" key="1">
    <citation type="submission" date="2016-12" db="EMBL/GenBank/DDBJ databases">
        <title>The genomes of Aspergillus section Nigri reveals drivers in fungal speciation.</title>
        <authorList>
            <consortium name="DOE Joint Genome Institute"/>
            <person name="Vesth T.C."/>
            <person name="Nybo J."/>
            <person name="Theobald S."/>
            <person name="Brandl J."/>
            <person name="Frisvad J.C."/>
            <person name="Nielsen K.F."/>
            <person name="Lyhne E.K."/>
            <person name="Kogle M.E."/>
            <person name="Kuo A."/>
            <person name="Riley R."/>
            <person name="Clum A."/>
            <person name="Nolan M."/>
            <person name="Lipzen A."/>
            <person name="Salamov A."/>
            <person name="Henrissat B."/>
            <person name="Wiebenga A."/>
            <person name="De Vries R.P."/>
            <person name="Grigoriev I.V."/>
            <person name="Mortensen U.H."/>
            <person name="Andersen M.R."/>
            <person name="Baker S.E."/>
        </authorList>
    </citation>
    <scope>NUCLEOTIDE SEQUENCE [LARGE SCALE GENOMIC DNA]</scope>
    <source>
        <strain evidence="2">CBS 115656</strain>
    </source>
</reference>
<sequence>MRVLVDDLQNAMQLLKFFISAIGLLPRLIIRRTNNSSIVILCFLYLSCSTYGVPAYSSYCLAFNQLGRELLMSVKIGRLQTLIKTAAIPCLRCITGSVPRWQCQPPGLCLPSAYSRDSWGLCLNLVARFHPSGRY</sequence>
<dbReference type="EMBL" id="KZ821461">
    <property type="protein sequence ID" value="PYH33912.1"/>
    <property type="molecule type" value="Genomic_DNA"/>
</dbReference>